<dbReference type="InterPro" id="IPR011990">
    <property type="entry name" value="TPR-like_helical_dom_sf"/>
</dbReference>
<dbReference type="SUPFAM" id="SSF81901">
    <property type="entry name" value="HCP-like"/>
    <property type="match status" value="1"/>
</dbReference>
<evidence type="ECO:0000256" key="1">
    <source>
        <dbReference type="ARBA" id="ARBA00022737"/>
    </source>
</evidence>
<sequence>MLDGASFRTFFERIILKTLKVFFGIAKREKSEFWQIMWLVILWALVASLTIALVFRFYCRVVHFRNYAAQVIRDVRLSMELKEWYAAEQKLIPLLKKRSYRSQCLFDYMRILRALQRFDEAEALLAEAKKLHLHGPQFFLEIAYKAYRHGAYKESCQAFSLISSEFFEEQDAAKYASALMHLGYLDAACSIIEPWISPLSCQETYITVGDIYFVSKRYSDAIEFYNRAYALGPCPMEVIYNLAHSTRICGNYAEAGKLFRKLLGETSYKEEALFNVGLCEQKQGRSRKALLIYQSSDLWSRGDALLMKHAALAAMDQRDYHLAEHCWNLAFQCCTYAEDWQCGLDYGFSLCCLKKYTDAEKIYLKVIQKFPNCPTACKALAWLSGVGYASIVTAAAGVEYAKKALQINHSSEVLELLSACEARIGNFDAAYEIQSFLSGQDVSLIQKKRRAQIMRNLRQKLPLDHQHVVEMDTLLAA</sequence>
<dbReference type="eggNOG" id="COG0457">
    <property type="taxonomic scope" value="Bacteria"/>
</dbReference>
<dbReference type="EMBL" id="CP006571">
    <property type="protein sequence ID" value="AHK63560.1"/>
    <property type="molecule type" value="Genomic_DNA"/>
</dbReference>
<dbReference type="PROSITE" id="PS50005">
    <property type="entry name" value="TPR"/>
    <property type="match status" value="1"/>
</dbReference>
<dbReference type="InterPro" id="IPR019734">
    <property type="entry name" value="TPR_rpt"/>
</dbReference>
<dbReference type="KEGG" id="cav:M832_07070"/>
<evidence type="ECO:0000313" key="6">
    <source>
        <dbReference type="Proteomes" id="UP000019433"/>
    </source>
</evidence>
<evidence type="ECO:0000313" key="5">
    <source>
        <dbReference type="EMBL" id="AHK63560.1"/>
    </source>
</evidence>
<dbReference type="AlphaFoldDB" id="W8JH84"/>
<keyword evidence="4" id="KW-1133">Transmembrane helix</keyword>
<proteinExistence type="predicted"/>
<name>W8JH84_9CHLA</name>
<dbReference type="Gene3D" id="1.25.40.10">
    <property type="entry name" value="Tetratricopeptide repeat domain"/>
    <property type="match status" value="1"/>
</dbReference>
<dbReference type="HOGENOM" id="CLU_690187_0_0_0"/>
<protein>
    <submittedName>
        <fullName evidence="5">TPR repeat family protein</fullName>
    </submittedName>
</protein>
<dbReference type="InterPro" id="IPR051685">
    <property type="entry name" value="Ycf3/AcsC/BcsC/TPR_MFPF"/>
</dbReference>
<reference evidence="5 6" key="1">
    <citation type="journal article" date="2014" name="Syst. Appl. Microbiol.">
        <title>Evidence for the existence of two new members of the family Chlamydiaceae and proposal of Chlamydia avium sp. nov. and Chlamydia gallinacea sp. nov.</title>
        <authorList>
            <person name="Sachse K."/>
            <person name="Laroucau K."/>
            <person name="Riege K."/>
            <person name="Wehner S."/>
            <person name="Dilcher M."/>
            <person name="Creasy H.H."/>
            <person name="Weidmann M."/>
            <person name="Myers G."/>
            <person name="Vorimore F."/>
            <person name="Vicari N."/>
            <person name="Magnino S."/>
            <person name="Liebler-Tenorio E."/>
            <person name="Ruettger A."/>
            <person name="Bavoil P.M."/>
            <person name="Hufert F.T."/>
            <person name="Rossello-Mora R."/>
            <person name="Marz M."/>
        </authorList>
    </citation>
    <scope>NUCLEOTIDE SEQUENCE [LARGE SCALE GENOMIC DNA]</scope>
    <source>
        <strain evidence="5 6">10DC88</strain>
    </source>
</reference>
<evidence type="ECO:0000256" key="4">
    <source>
        <dbReference type="SAM" id="Phobius"/>
    </source>
</evidence>
<dbReference type="PANTHER" id="PTHR44943">
    <property type="entry name" value="CELLULOSE SYNTHASE OPERON PROTEIN C"/>
    <property type="match status" value="1"/>
</dbReference>
<dbReference type="STRING" id="1229831.M832_07070"/>
<evidence type="ECO:0000256" key="3">
    <source>
        <dbReference type="PROSITE-ProRule" id="PRU00339"/>
    </source>
</evidence>
<keyword evidence="2 3" id="KW-0802">TPR repeat</keyword>
<dbReference type="PANTHER" id="PTHR44943:SF8">
    <property type="entry name" value="TPR REPEAT-CONTAINING PROTEIN MJ0263"/>
    <property type="match status" value="1"/>
</dbReference>
<gene>
    <name evidence="5" type="ORF">M832_07070</name>
</gene>
<feature type="repeat" description="TPR" evidence="3">
    <location>
        <begin position="202"/>
        <end position="235"/>
    </location>
</feature>
<organism evidence="5 6">
    <name type="scientific">Chlamydia avium 10DC88</name>
    <dbReference type="NCBI Taxonomy" id="1229831"/>
    <lineage>
        <taxon>Bacteria</taxon>
        <taxon>Pseudomonadati</taxon>
        <taxon>Chlamydiota</taxon>
        <taxon>Chlamydiia</taxon>
        <taxon>Chlamydiales</taxon>
        <taxon>Chlamydiaceae</taxon>
        <taxon>Chlamydia/Chlamydophila group</taxon>
        <taxon>Chlamydia</taxon>
    </lineage>
</organism>
<keyword evidence="4" id="KW-0812">Transmembrane</keyword>
<evidence type="ECO:0000256" key="2">
    <source>
        <dbReference type="ARBA" id="ARBA00022803"/>
    </source>
</evidence>
<keyword evidence="1" id="KW-0677">Repeat</keyword>
<dbReference type="PATRIC" id="fig|1229831.3.peg.706"/>
<feature type="transmembrane region" description="Helical" evidence="4">
    <location>
        <begin position="36"/>
        <end position="58"/>
    </location>
</feature>
<accession>W8JH84</accession>
<dbReference type="Proteomes" id="UP000019433">
    <property type="component" value="Chromosome"/>
</dbReference>
<keyword evidence="4" id="KW-0472">Membrane</keyword>